<dbReference type="EMBL" id="SMAR01000007">
    <property type="protein sequence ID" value="TCT41081.1"/>
    <property type="molecule type" value="Genomic_DNA"/>
</dbReference>
<dbReference type="PANTHER" id="PTHR14969">
    <property type="entry name" value="SPHINGOSINE-1-PHOSPHATE PHOSPHOHYDROLASE"/>
    <property type="match status" value="1"/>
</dbReference>
<evidence type="ECO:0000313" key="4">
    <source>
        <dbReference type="Proteomes" id="UP000295097"/>
    </source>
</evidence>
<reference evidence="3 4" key="1">
    <citation type="submission" date="2019-03" db="EMBL/GenBank/DDBJ databases">
        <title>Freshwater and sediment microbial communities from various areas in North America, analyzing microbe dynamics in response to fracking.</title>
        <authorList>
            <person name="Lamendella R."/>
        </authorList>
    </citation>
    <scope>NUCLEOTIDE SEQUENCE [LARGE SCALE GENOMIC DNA]</scope>
    <source>
        <strain evidence="3 4">175.2</strain>
    </source>
</reference>
<dbReference type="OrthoDB" id="9801622at2"/>
<sequence length="248" mass="27466">MKTGQKTEKQFSFKILNRRSRLPFSFSATRWPFFLFPGLTLVLLSFALLDQAVVLDKAARPAWLVTISKHLTDITTAPWILSVTFVLACICFAASENITDVRKRWRALVCGYQSAYLFAAVALASASANIIKNLLGRGRPSQFDVSGIFNFQPGGWVYDYASFPSGHSTAAGAVFMALALLKPRLAPGFISLAIFFAFARVAVGAHYPSDIVAGLFYGAWVSTFTACLFAHYRLVFEISKARWPLARW</sequence>
<dbReference type="PANTHER" id="PTHR14969:SF13">
    <property type="entry name" value="AT30094P"/>
    <property type="match status" value="1"/>
</dbReference>
<keyword evidence="1" id="KW-1133">Transmembrane helix</keyword>
<proteinExistence type="predicted"/>
<comment type="caution">
    <text evidence="3">The sequence shown here is derived from an EMBL/GenBank/DDBJ whole genome shotgun (WGS) entry which is preliminary data.</text>
</comment>
<protein>
    <submittedName>
        <fullName evidence="3">Membrane-associated PAP2 superfamily phosphatase</fullName>
    </submittedName>
</protein>
<dbReference type="AlphaFoldDB" id="A0A4R3NVD3"/>
<gene>
    <name evidence="3" type="ORF">EDC90_100757</name>
</gene>
<keyword evidence="1" id="KW-0812">Transmembrane</keyword>
<dbReference type="Gene3D" id="1.20.144.10">
    <property type="entry name" value="Phosphatidic acid phosphatase type 2/haloperoxidase"/>
    <property type="match status" value="2"/>
</dbReference>
<keyword evidence="1" id="KW-0472">Membrane</keyword>
<dbReference type="Pfam" id="PF01569">
    <property type="entry name" value="PAP2"/>
    <property type="match status" value="1"/>
</dbReference>
<feature type="transmembrane region" description="Helical" evidence="1">
    <location>
        <begin position="107"/>
        <end position="131"/>
    </location>
</feature>
<evidence type="ECO:0000313" key="3">
    <source>
        <dbReference type="EMBL" id="TCT41081.1"/>
    </source>
</evidence>
<evidence type="ECO:0000259" key="2">
    <source>
        <dbReference type="SMART" id="SM00014"/>
    </source>
</evidence>
<dbReference type="InterPro" id="IPR036938">
    <property type="entry name" value="PAP2/HPO_sf"/>
</dbReference>
<feature type="transmembrane region" description="Helical" evidence="1">
    <location>
        <begin position="211"/>
        <end position="232"/>
    </location>
</feature>
<dbReference type="Proteomes" id="UP000295097">
    <property type="component" value="Unassembled WGS sequence"/>
</dbReference>
<dbReference type="SMART" id="SM00014">
    <property type="entry name" value="acidPPc"/>
    <property type="match status" value="1"/>
</dbReference>
<feature type="domain" description="Phosphatidic acid phosphatase type 2/haloperoxidase" evidence="2">
    <location>
        <begin position="115"/>
        <end position="226"/>
    </location>
</feature>
<organism evidence="3 4">
    <name type="scientific">Martelella mediterranea</name>
    <dbReference type="NCBI Taxonomy" id="293089"/>
    <lineage>
        <taxon>Bacteria</taxon>
        <taxon>Pseudomonadati</taxon>
        <taxon>Pseudomonadota</taxon>
        <taxon>Alphaproteobacteria</taxon>
        <taxon>Hyphomicrobiales</taxon>
        <taxon>Aurantimonadaceae</taxon>
        <taxon>Martelella</taxon>
    </lineage>
</organism>
<accession>A0A4R3NVD3</accession>
<dbReference type="SUPFAM" id="SSF48317">
    <property type="entry name" value="Acid phosphatase/Vanadium-dependent haloperoxidase"/>
    <property type="match status" value="1"/>
</dbReference>
<name>A0A4R3NVD3_9HYPH</name>
<feature type="transmembrane region" description="Helical" evidence="1">
    <location>
        <begin position="160"/>
        <end position="181"/>
    </location>
</feature>
<feature type="transmembrane region" description="Helical" evidence="1">
    <location>
        <begin position="188"/>
        <end position="205"/>
    </location>
</feature>
<evidence type="ECO:0000256" key="1">
    <source>
        <dbReference type="SAM" id="Phobius"/>
    </source>
</evidence>
<dbReference type="InterPro" id="IPR000326">
    <property type="entry name" value="PAP2/HPO"/>
</dbReference>
<feature type="transmembrane region" description="Helical" evidence="1">
    <location>
        <begin position="76"/>
        <end position="95"/>
    </location>
</feature>
<keyword evidence="4" id="KW-1185">Reference proteome</keyword>